<dbReference type="AlphaFoldDB" id="A0A1B0G103"/>
<dbReference type="Proteomes" id="UP000092444">
    <property type="component" value="Unassembled WGS sequence"/>
</dbReference>
<reference evidence="1" key="1">
    <citation type="submission" date="2020-05" db="UniProtKB">
        <authorList>
            <consortium name="EnsemblMetazoa"/>
        </authorList>
    </citation>
    <scope>IDENTIFICATION</scope>
    <source>
        <strain evidence="1">Yale</strain>
    </source>
</reference>
<dbReference type="InterPro" id="IPR029058">
    <property type="entry name" value="AB_hydrolase_fold"/>
</dbReference>
<dbReference type="STRING" id="37546.A0A1B0G103"/>
<evidence type="ECO:0000313" key="2">
    <source>
        <dbReference type="Proteomes" id="UP000092444"/>
    </source>
</evidence>
<protein>
    <submittedName>
        <fullName evidence="1">Uncharacterized protein</fullName>
    </submittedName>
</protein>
<evidence type="ECO:0000313" key="1">
    <source>
        <dbReference type="EnsemblMetazoa" id="GMOY006940-PA"/>
    </source>
</evidence>
<dbReference type="PhylomeDB" id="A0A1B0G103"/>
<keyword evidence="2" id="KW-1185">Reference proteome</keyword>
<sequence length="140" mass="16126">MVSTNKYVKSFLSMTCLKSEPLRACVSRLWPAVSYNTQMLNLTLLPDLMANFPVGGSFKQLMHYFQGYMSKNFRQYDYGREMNWLRYHQLNDTSTDEPYGTLFFQAKMSVLFHATASNRPYSENGAITVNSMLKIAKSSN</sequence>
<dbReference type="Gene3D" id="3.40.50.1820">
    <property type="entry name" value="alpha/beta hydrolase"/>
    <property type="match status" value="1"/>
</dbReference>
<organism evidence="1 2">
    <name type="scientific">Glossina morsitans morsitans</name>
    <name type="common">Savannah tsetse fly</name>
    <dbReference type="NCBI Taxonomy" id="37546"/>
    <lineage>
        <taxon>Eukaryota</taxon>
        <taxon>Metazoa</taxon>
        <taxon>Ecdysozoa</taxon>
        <taxon>Arthropoda</taxon>
        <taxon>Hexapoda</taxon>
        <taxon>Insecta</taxon>
        <taxon>Pterygota</taxon>
        <taxon>Neoptera</taxon>
        <taxon>Endopterygota</taxon>
        <taxon>Diptera</taxon>
        <taxon>Brachycera</taxon>
        <taxon>Muscomorpha</taxon>
        <taxon>Hippoboscoidea</taxon>
        <taxon>Glossinidae</taxon>
        <taxon>Glossina</taxon>
    </lineage>
</organism>
<proteinExistence type="predicted"/>
<dbReference type="EMBL" id="CCAG010006890">
    <property type="status" value="NOT_ANNOTATED_CDS"/>
    <property type="molecule type" value="Genomic_DNA"/>
</dbReference>
<dbReference type="EnsemblMetazoa" id="GMOY006940-RA">
    <property type="protein sequence ID" value="GMOY006940-PA"/>
    <property type="gene ID" value="GMOY006940"/>
</dbReference>
<name>A0A1B0G103_GLOMM</name>
<accession>A0A1B0G103</accession>